<reference evidence="1" key="1">
    <citation type="submission" date="2020-10" db="EMBL/GenBank/DDBJ databases">
        <authorList>
            <person name="Gilroy R."/>
        </authorList>
    </citation>
    <scope>NUCLEOTIDE SEQUENCE</scope>
    <source>
        <strain evidence="1">ChiGjej1B1-24693</strain>
    </source>
</reference>
<dbReference type="Proteomes" id="UP000886842">
    <property type="component" value="Unassembled WGS sequence"/>
</dbReference>
<comment type="caution">
    <text evidence="1">The sequence shown here is derived from an EMBL/GenBank/DDBJ whole genome shotgun (WGS) entry which is preliminary data.</text>
</comment>
<organism evidence="1 2">
    <name type="scientific">Candidatus Avipropionibacterium avicola</name>
    <dbReference type="NCBI Taxonomy" id="2840701"/>
    <lineage>
        <taxon>Bacteria</taxon>
        <taxon>Bacillati</taxon>
        <taxon>Actinomycetota</taxon>
        <taxon>Actinomycetes</taxon>
        <taxon>Propionibacteriales</taxon>
        <taxon>Propionibacteriaceae</taxon>
        <taxon>Propionibacteriaceae incertae sedis</taxon>
        <taxon>Candidatus Avipropionibacterium</taxon>
    </lineage>
</organism>
<evidence type="ECO:0000313" key="2">
    <source>
        <dbReference type="Proteomes" id="UP000886842"/>
    </source>
</evidence>
<reference evidence="1" key="2">
    <citation type="journal article" date="2021" name="PeerJ">
        <title>Extensive microbial diversity within the chicken gut microbiome revealed by metagenomics and culture.</title>
        <authorList>
            <person name="Gilroy R."/>
            <person name="Ravi A."/>
            <person name="Getino M."/>
            <person name="Pursley I."/>
            <person name="Horton D.L."/>
            <person name="Alikhan N.F."/>
            <person name="Baker D."/>
            <person name="Gharbi K."/>
            <person name="Hall N."/>
            <person name="Watson M."/>
            <person name="Adriaenssens E.M."/>
            <person name="Foster-Nyarko E."/>
            <person name="Jarju S."/>
            <person name="Secka A."/>
            <person name="Antonio M."/>
            <person name="Oren A."/>
            <person name="Chaudhuri R.R."/>
            <person name="La Ragione R."/>
            <person name="Hildebrand F."/>
            <person name="Pallen M.J."/>
        </authorList>
    </citation>
    <scope>NUCLEOTIDE SEQUENCE</scope>
    <source>
        <strain evidence="1">ChiGjej1B1-24693</strain>
    </source>
</reference>
<sequence length="210" mass="22332">MITAEDFDRIRGAYGRHASWAVWGDPAGTVPVTADDLAFPAVTPELLQVLHVDLVTVGLNPGDGFASRDWANFHTAAKSNDHVLGEALRGTPAWGAYMTDLLPAVIETRSALVNPEQGALTELIAEVTAAGNADPVFLAFGTKVRAILADAPSIIGRPVRMIPLTHYSGAARGAVTKEYERRFGPSTLPVSAKYAELVRVQIDEGLAAMT</sequence>
<name>A0A9D1KM78_9ACTN</name>
<evidence type="ECO:0000313" key="1">
    <source>
        <dbReference type="EMBL" id="HIT74477.1"/>
    </source>
</evidence>
<protein>
    <submittedName>
        <fullName evidence="1">Uncharacterized protein</fullName>
    </submittedName>
</protein>
<dbReference type="AlphaFoldDB" id="A0A9D1KM78"/>
<gene>
    <name evidence="1" type="ORF">IAA98_02725</name>
</gene>
<dbReference type="EMBL" id="DVLP01000076">
    <property type="protein sequence ID" value="HIT74477.1"/>
    <property type="molecule type" value="Genomic_DNA"/>
</dbReference>
<proteinExistence type="predicted"/>
<accession>A0A9D1KM78</accession>